<keyword evidence="1 5" id="KW-0547">Nucleotide-binding</keyword>
<dbReference type="GO" id="GO:0016787">
    <property type="term" value="F:hydrolase activity"/>
    <property type="evidence" value="ECO:0007669"/>
    <property type="project" value="UniProtKB-UniRule"/>
</dbReference>
<keyword evidence="2 5" id="KW-0378">Hydrolase</keyword>
<keyword evidence="9" id="KW-1185">Reference proteome</keyword>
<protein>
    <submittedName>
        <fullName evidence="8">DNA helicase-2 / ATP-dependent DNA helicase PcrA</fullName>
    </submittedName>
</protein>
<dbReference type="PANTHER" id="PTHR11070:SF17">
    <property type="entry name" value="DNA HELICASE IV"/>
    <property type="match status" value="1"/>
</dbReference>
<dbReference type="STRING" id="1121316.SAMN02745207_01698"/>
<dbReference type="PROSITE" id="PS51198">
    <property type="entry name" value="UVRD_HELICASE_ATP_BIND"/>
    <property type="match status" value="1"/>
</dbReference>
<dbReference type="SUPFAM" id="SSF52540">
    <property type="entry name" value="P-loop containing nucleoside triphosphate hydrolases"/>
    <property type="match status" value="1"/>
</dbReference>
<sequence length="717" mass="83836">MFNESDLQATIKEELQKEMEKTIELEREEEFLESTIGIIKRELLYFLEKRKAITETIKEERKIALEDYKDDEDKLIEFFDHERYVNEESFRIIDRKLKELTILQDSPYFGKVNFKEKDFNDEEDIYVGRFGMTTEASYEPLVVDWRAPIASLFYAGKLGEAKYKAPMGEFIVDIIKKRQFIIKNEVLEGMFDSSVEVKDDILQMMLSKNSGDKLKDIIMSIQAEQDEIIRQDRNKAVIVDGVAGSGKTTIALHRVAYLLYNHRDTLQDKVMILGPNTIFMEYISSILPSLGEIGVNQKTFLDFALEVIELDYEKIMSVKDYMEKIINKDEEFIQIMRKKTSDNYIKELDKLIENFEKDYYKLQDVVLDNKVIVEKNTVKELFEYYANMPLFRKIKKIKRILISKILDERDNKIRAIEKWYKESLDKLTEEEKNVQENNLIFKRRDLIRIVIKSVIEAKESLNWLSDIECIDIYNEFNNNEKLNIDDLAPILYLKIKLEGLELEKEIKHVVIDEAQDYSFLQFVVIKELTKAVGYTIVGDTNQLLLPIDETIAMTRLSGLLENTSSYKLKKSYRSTKEIMEYANKYLDNTNIIPLVRNGEMVKEINLKKEEINSNLIEIVNSYKAKGLESIAIITNSLEKAKIISDFMKEEMSISFVNSEDSIYKKGVVILPSYFAKGLEFDGAIIIDDFEEQAIEDRKIKYVMATRALHDLTVVKNN</sequence>
<evidence type="ECO:0000256" key="1">
    <source>
        <dbReference type="ARBA" id="ARBA00022741"/>
    </source>
</evidence>
<evidence type="ECO:0000256" key="3">
    <source>
        <dbReference type="ARBA" id="ARBA00022806"/>
    </source>
</evidence>
<dbReference type="GO" id="GO:0005829">
    <property type="term" value="C:cytosol"/>
    <property type="evidence" value="ECO:0007669"/>
    <property type="project" value="TreeGrafter"/>
</dbReference>
<evidence type="ECO:0000313" key="8">
    <source>
        <dbReference type="EMBL" id="SHH60474.1"/>
    </source>
</evidence>
<dbReference type="Pfam" id="PF00580">
    <property type="entry name" value="UvrD-helicase"/>
    <property type="match status" value="1"/>
</dbReference>
<reference evidence="8 9" key="1">
    <citation type="submission" date="2016-11" db="EMBL/GenBank/DDBJ databases">
        <authorList>
            <person name="Jaros S."/>
            <person name="Januszkiewicz K."/>
            <person name="Wedrychowicz H."/>
        </authorList>
    </citation>
    <scope>NUCLEOTIDE SEQUENCE [LARGE SCALE GENOMIC DNA]</scope>
    <source>
        <strain evidence="8 9">DSM 8605</strain>
    </source>
</reference>
<evidence type="ECO:0000256" key="6">
    <source>
        <dbReference type="SAM" id="Coils"/>
    </source>
</evidence>
<feature type="binding site" evidence="5">
    <location>
        <begin position="241"/>
        <end position="248"/>
    </location>
    <ligand>
        <name>ATP</name>
        <dbReference type="ChEBI" id="CHEBI:30616"/>
    </ligand>
</feature>
<dbReference type="PANTHER" id="PTHR11070">
    <property type="entry name" value="UVRD / RECB / PCRA DNA HELICASE FAMILY MEMBER"/>
    <property type="match status" value="1"/>
</dbReference>
<evidence type="ECO:0000256" key="5">
    <source>
        <dbReference type="PROSITE-ProRule" id="PRU00560"/>
    </source>
</evidence>
<feature type="domain" description="UvrD-like helicase ATP-binding" evidence="7">
    <location>
        <begin position="220"/>
        <end position="575"/>
    </location>
</feature>
<keyword evidence="3 5" id="KW-0347">Helicase</keyword>
<evidence type="ECO:0000313" key="9">
    <source>
        <dbReference type="Proteomes" id="UP000184447"/>
    </source>
</evidence>
<keyword evidence="6" id="KW-0175">Coiled coil</keyword>
<dbReference type="GO" id="GO:0003677">
    <property type="term" value="F:DNA binding"/>
    <property type="evidence" value="ECO:0007669"/>
    <property type="project" value="InterPro"/>
</dbReference>
<proteinExistence type="predicted"/>
<dbReference type="Gene3D" id="1.10.10.160">
    <property type="match status" value="1"/>
</dbReference>
<dbReference type="GO" id="GO:0043138">
    <property type="term" value="F:3'-5' DNA helicase activity"/>
    <property type="evidence" value="ECO:0007669"/>
    <property type="project" value="TreeGrafter"/>
</dbReference>
<dbReference type="InterPro" id="IPR027417">
    <property type="entry name" value="P-loop_NTPase"/>
</dbReference>
<dbReference type="EMBL" id="FQXM01000007">
    <property type="protein sequence ID" value="SHH60474.1"/>
    <property type="molecule type" value="Genomic_DNA"/>
</dbReference>
<dbReference type="RefSeq" id="WP_073338000.1">
    <property type="nucleotide sequence ID" value="NZ_FQXM01000007.1"/>
</dbReference>
<evidence type="ECO:0000256" key="4">
    <source>
        <dbReference type="ARBA" id="ARBA00022840"/>
    </source>
</evidence>
<organism evidence="8 9">
    <name type="scientific">Clostridium grantii DSM 8605</name>
    <dbReference type="NCBI Taxonomy" id="1121316"/>
    <lineage>
        <taxon>Bacteria</taxon>
        <taxon>Bacillati</taxon>
        <taxon>Bacillota</taxon>
        <taxon>Clostridia</taxon>
        <taxon>Eubacteriales</taxon>
        <taxon>Clostridiaceae</taxon>
        <taxon>Clostridium</taxon>
    </lineage>
</organism>
<dbReference type="GO" id="GO:0005524">
    <property type="term" value="F:ATP binding"/>
    <property type="evidence" value="ECO:0007669"/>
    <property type="project" value="UniProtKB-UniRule"/>
</dbReference>
<feature type="coiled-coil region" evidence="6">
    <location>
        <begin position="8"/>
        <end position="35"/>
    </location>
</feature>
<evidence type="ECO:0000256" key="2">
    <source>
        <dbReference type="ARBA" id="ARBA00022801"/>
    </source>
</evidence>
<dbReference type="Proteomes" id="UP000184447">
    <property type="component" value="Unassembled WGS sequence"/>
</dbReference>
<dbReference type="InterPro" id="IPR014016">
    <property type="entry name" value="UvrD-like_ATP-bd"/>
</dbReference>
<dbReference type="AlphaFoldDB" id="A0A1M5UBU1"/>
<gene>
    <name evidence="8" type="ORF">SAMN02745207_01698</name>
</gene>
<dbReference type="GO" id="GO:0000725">
    <property type="term" value="P:recombinational repair"/>
    <property type="evidence" value="ECO:0007669"/>
    <property type="project" value="TreeGrafter"/>
</dbReference>
<dbReference type="InterPro" id="IPR000212">
    <property type="entry name" value="DNA_helicase_UvrD/REP"/>
</dbReference>
<name>A0A1M5UBU1_9CLOT</name>
<evidence type="ECO:0000259" key="7">
    <source>
        <dbReference type="PROSITE" id="PS51198"/>
    </source>
</evidence>
<keyword evidence="4 5" id="KW-0067">ATP-binding</keyword>
<dbReference type="InterPro" id="IPR013986">
    <property type="entry name" value="DExx_box_DNA_helicase_dom_sf"/>
</dbReference>
<accession>A0A1M5UBU1</accession>
<dbReference type="Gene3D" id="3.40.50.300">
    <property type="entry name" value="P-loop containing nucleotide triphosphate hydrolases"/>
    <property type="match status" value="3"/>
</dbReference>